<gene>
    <name evidence="2" type="ORF">CCHLO57077_00002604</name>
</gene>
<organism evidence="2 3">
    <name type="scientific">Clonostachys chloroleuca</name>
    <dbReference type="NCBI Taxonomy" id="1926264"/>
    <lineage>
        <taxon>Eukaryota</taxon>
        <taxon>Fungi</taxon>
        <taxon>Dikarya</taxon>
        <taxon>Ascomycota</taxon>
        <taxon>Pezizomycotina</taxon>
        <taxon>Sordariomycetes</taxon>
        <taxon>Hypocreomycetidae</taxon>
        <taxon>Hypocreales</taxon>
        <taxon>Bionectriaceae</taxon>
        <taxon>Clonostachys</taxon>
    </lineage>
</organism>
<dbReference type="InterPro" id="IPR036915">
    <property type="entry name" value="Cyclin-like_sf"/>
</dbReference>
<dbReference type="SUPFAM" id="SSF47954">
    <property type="entry name" value="Cyclin-like"/>
    <property type="match status" value="1"/>
</dbReference>
<dbReference type="GO" id="GO:0019901">
    <property type="term" value="F:protein kinase binding"/>
    <property type="evidence" value="ECO:0007669"/>
    <property type="project" value="InterPro"/>
</dbReference>
<feature type="compositionally biased region" description="Polar residues" evidence="1">
    <location>
        <begin position="53"/>
        <end position="73"/>
    </location>
</feature>
<dbReference type="CDD" id="cd20558">
    <property type="entry name" value="CYCLIN_ScPCL7-like"/>
    <property type="match status" value="1"/>
</dbReference>
<reference evidence="2" key="1">
    <citation type="submission" date="2023-01" db="EMBL/GenBank/DDBJ databases">
        <authorList>
            <person name="Piombo E."/>
        </authorList>
    </citation>
    <scope>NUCLEOTIDE SEQUENCE</scope>
</reference>
<dbReference type="InterPro" id="IPR013922">
    <property type="entry name" value="Cyclin_PHO80-like"/>
</dbReference>
<dbReference type="GO" id="GO:0000307">
    <property type="term" value="C:cyclin-dependent protein kinase holoenzyme complex"/>
    <property type="evidence" value="ECO:0007669"/>
    <property type="project" value="TreeGrafter"/>
</dbReference>
<sequence length="422" mass="45207">MIIEVPELGLEGSAQKTSNSDITLPVSLPQETSQRRSPTSFLPDATAAPPSNGPQTMLTSPVIINSASASPTSFRYAPAPAVSTVPGPNQRRSSSRPTLAATPAMTSPASLRTKRTGPASPAESQTMASHHDLRSSGSQSVPKANLSTTPGVQPQPQEPTATPPNPPPTVSSASRDAQLQSLSSPNKRRGSPSRNTSPSTTQSEQPTLTDGSPASSSTKRAKSQAPPPKTLPRQYEFCAVEDMVELIAHMLGELITTNDAIRISEGGLTRFHSRTAPGISVRDYLHRLARHATLTPPLLLAMVYYIDRLCAMYNDFTINTLTVHRFLITAATVAAKGLSDSFWNNTTYARVGGIRLAELSRLELEFLHRVDWKIVPNPEVLVAYYKGLIERTPGYILEPGDDSEEESEEASSSGDELGEGTG</sequence>
<feature type="compositionally biased region" description="Polar residues" evidence="1">
    <location>
        <begin position="86"/>
        <end position="97"/>
    </location>
</feature>
<feature type="compositionally biased region" description="Low complexity" evidence="1">
    <location>
        <begin position="196"/>
        <end position="209"/>
    </location>
</feature>
<feature type="region of interest" description="Disordered" evidence="1">
    <location>
        <begin position="1"/>
        <end position="233"/>
    </location>
</feature>
<dbReference type="Gene3D" id="1.10.472.10">
    <property type="entry name" value="Cyclin-like"/>
    <property type="match status" value="1"/>
</dbReference>
<comment type="caution">
    <text evidence="2">The sequence shown here is derived from an EMBL/GenBank/DDBJ whole genome shotgun (WGS) entry which is preliminary data.</text>
</comment>
<evidence type="ECO:0000313" key="2">
    <source>
        <dbReference type="EMBL" id="CAI6098592.1"/>
    </source>
</evidence>
<dbReference type="EMBL" id="CABFNP030001299">
    <property type="protein sequence ID" value="CAI6098592.1"/>
    <property type="molecule type" value="Genomic_DNA"/>
</dbReference>
<evidence type="ECO:0000256" key="1">
    <source>
        <dbReference type="SAM" id="MobiDB-lite"/>
    </source>
</evidence>
<proteinExistence type="predicted"/>
<dbReference type="PANTHER" id="PTHR15615:SF117">
    <property type="entry name" value="PHO85 CYCLIN PHO80"/>
    <property type="match status" value="1"/>
</dbReference>
<feature type="region of interest" description="Disordered" evidence="1">
    <location>
        <begin position="396"/>
        <end position="422"/>
    </location>
</feature>
<feature type="compositionally biased region" description="Polar residues" evidence="1">
    <location>
        <begin position="29"/>
        <end position="40"/>
    </location>
</feature>
<dbReference type="Pfam" id="PF08613">
    <property type="entry name" value="Cyclin"/>
    <property type="match status" value="1"/>
</dbReference>
<evidence type="ECO:0008006" key="4">
    <source>
        <dbReference type="Google" id="ProtNLM"/>
    </source>
</evidence>
<name>A0AA35VK05_9HYPO</name>
<keyword evidence="3" id="KW-1185">Reference proteome</keyword>
<dbReference type="Proteomes" id="UP001160390">
    <property type="component" value="Unassembled WGS sequence"/>
</dbReference>
<accession>A0AA35VK05</accession>
<dbReference type="AlphaFoldDB" id="A0AA35VK05"/>
<feature type="compositionally biased region" description="Polar residues" evidence="1">
    <location>
        <begin position="170"/>
        <end position="185"/>
    </location>
</feature>
<evidence type="ECO:0000313" key="3">
    <source>
        <dbReference type="Proteomes" id="UP001160390"/>
    </source>
</evidence>
<dbReference type="GO" id="GO:0016538">
    <property type="term" value="F:cyclin-dependent protein serine/threonine kinase regulator activity"/>
    <property type="evidence" value="ECO:0007669"/>
    <property type="project" value="TreeGrafter"/>
</dbReference>
<feature type="compositionally biased region" description="Polar residues" evidence="1">
    <location>
        <begin position="135"/>
        <end position="152"/>
    </location>
</feature>
<dbReference type="PANTHER" id="PTHR15615">
    <property type="match status" value="1"/>
</dbReference>
<protein>
    <recommendedName>
        <fullName evidence="4">Nuc-1 negative regulatory protein preg</fullName>
    </recommendedName>
</protein>
<dbReference type="GO" id="GO:0005634">
    <property type="term" value="C:nucleus"/>
    <property type="evidence" value="ECO:0007669"/>
    <property type="project" value="TreeGrafter"/>
</dbReference>
<feature type="compositionally biased region" description="Acidic residues" evidence="1">
    <location>
        <begin position="399"/>
        <end position="409"/>
    </location>
</feature>